<organism evidence="4 5">
    <name type="scientific">Lactiplantibacillus xiangfangensis</name>
    <dbReference type="NCBI Taxonomy" id="942150"/>
    <lineage>
        <taxon>Bacteria</taxon>
        <taxon>Bacillati</taxon>
        <taxon>Bacillota</taxon>
        <taxon>Bacilli</taxon>
        <taxon>Lactobacillales</taxon>
        <taxon>Lactobacillaceae</taxon>
        <taxon>Lactiplantibacillus</taxon>
    </lineage>
</organism>
<evidence type="ECO:0000313" key="5">
    <source>
        <dbReference type="Proteomes" id="UP000051783"/>
    </source>
</evidence>
<feature type="domain" description="Cell envelope-related transcriptional attenuator" evidence="3">
    <location>
        <begin position="94"/>
        <end position="238"/>
    </location>
</feature>
<dbReference type="EMBL" id="JQCL01000057">
    <property type="protein sequence ID" value="KRO10905.1"/>
    <property type="molecule type" value="Genomic_DNA"/>
</dbReference>
<keyword evidence="2" id="KW-0472">Membrane</keyword>
<comment type="similarity">
    <text evidence="1">Belongs to the LytR/CpsA/Psr (LCP) family.</text>
</comment>
<accession>A0A0R2MAS9</accession>
<dbReference type="InterPro" id="IPR050922">
    <property type="entry name" value="LytR/CpsA/Psr_CW_biosynth"/>
</dbReference>
<dbReference type="PANTHER" id="PTHR33392">
    <property type="entry name" value="POLYISOPRENYL-TEICHOIC ACID--PEPTIDOGLYCAN TEICHOIC ACID TRANSFERASE TAGU"/>
    <property type="match status" value="1"/>
</dbReference>
<keyword evidence="5" id="KW-1185">Reference proteome</keyword>
<evidence type="ECO:0000259" key="3">
    <source>
        <dbReference type="Pfam" id="PF03816"/>
    </source>
</evidence>
<keyword evidence="2" id="KW-0812">Transmembrane</keyword>
<dbReference type="NCBIfam" id="TIGR00350">
    <property type="entry name" value="lytR_cpsA_psr"/>
    <property type="match status" value="1"/>
</dbReference>
<gene>
    <name evidence="4" type="ORF">IV64_GL002596</name>
</gene>
<dbReference type="Gene3D" id="3.40.630.190">
    <property type="entry name" value="LCP protein"/>
    <property type="match status" value="1"/>
</dbReference>
<sequence length="361" mass="39228">MLVVEFNNFGEVPLREVVNMQHMGKSKGRPILIAAGLIVLMVAISVGLIIRQAQARYQSAIYTGNSQRVDITKPLSILLLGVDTGADGRIDKGNSDTIMVVTINPKTKKTVITSIPRDSLAEMVGDQKTNVQKLNAAYNIGGSAMAKASVSKLLNIPINYYATLNMGGLKQIVNAVGGVTITSPIDSNFDGVSISKGTHHLNGKEALSYSRMRYQDPRGDYGRQLRQQQVMRAVLVKLTKTGTYSRYNQLLASLKGNLKTDLSFNDLVGLATHDRANLKGIKSTQIVGQPAWINTSSYQILSTSTLQSASDQLRQELGLKSAKISNMETKLNAQNTAYDGKTNLNYNTDGLDTITYTDGTH</sequence>
<reference evidence="4 5" key="1">
    <citation type="journal article" date="2015" name="Genome Announc.">
        <title>Expanding the biotechnology potential of lactobacilli through comparative genomics of 213 strains and associated genera.</title>
        <authorList>
            <person name="Sun Z."/>
            <person name="Harris H.M."/>
            <person name="McCann A."/>
            <person name="Guo C."/>
            <person name="Argimon S."/>
            <person name="Zhang W."/>
            <person name="Yang X."/>
            <person name="Jeffery I.B."/>
            <person name="Cooney J.C."/>
            <person name="Kagawa T.F."/>
            <person name="Liu W."/>
            <person name="Song Y."/>
            <person name="Salvetti E."/>
            <person name="Wrobel A."/>
            <person name="Rasinkangas P."/>
            <person name="Parkhill J."/>
            <person name="Rea M.C."/>
            <person name="O'Sullivan O."/>
            <person name="Ritari J."/>
            <person name="Douillard F.P."/>
            <person name="Paul Ross R."/>
            <person name="Yang R."/>
            <person name="Briner A.E."/>
            <person name="Felis G.E."/>
            <person name="de Vos W.M."/>
            <person name="Barrangou R."/>
            <person name="Klaenhammer T.R."/>
            <person name="Caufield P.W."/>
            <person name="Cui Y."/>
            <person name="Zhang H."/>
            <person name="O'Toole P.W."/>
        </authorList>
    </citation>
    <scope>NUCLEOTIDE SEQUENCE [LARGE SCALE GENOMIC DNA]</scope>
    <source>
        <strain evidence="4 5">LMG 26013</strain>
    </source>
</reference>
<name>A0A0R2MAS9_9LACO</name>
<keyword evidence="2" id="KW-1133">Transmembrane helix</keyword>
<proteinExistence type="inferred from homology"/>
<evidence type="ECO:0000256" key="1">
    <source>
        <dbReference type="ARBA" id="ARBA00006068"/>
    </source>
</evidence>
<dbReference type="InterPro" id="IPR004474">
    <property type="entry name" value="LytR_CpsA_psr"/>
</dbReference>
<dbReference type="Pfam" id="PF03816">
    <property type="entry name" value="LytR_cpsA_psr"/>
    <property type="match status" value="1"/>
</dbReference>
<evidence type="ECO:0000256" key="2">
    <source>
        <dbReference type="SAM" id="Phobius"/>
    </source>
</evidence>
<comment type="caution">
    <text evidence="4">The sequence shown here is derived from an EMBL/GenBank/DDBJ whole genome shotgun (WGS) entry which is preliminary data.</text>
</comment>
<dbReference type="AlphaFoldDB" id="A0A0R2MAS9"/>
<feature type="transmembrane region" description="Helical" evidence="2">
    <location>
        <begin position="30"/>
        <end position="50"/>
    </location>
</feature>
<dbReference type="PANTHER" id="PTHR33392:SF6">
    <property type="entry name" value="POLYISOPRENYL-TEICHOIC ACID--PEPTIDOGLYCAN TEICHOIC ACID TRANSFERASE TAGU"/>
    <property type="match status" value="1"/>
</dbReference>
<evidence type="ECO:0000313" key="4">
    <source>
        <dbReference type="EMBL" id="KRO10905.1"/>
    </source>
</evidence>
<protein>
    <submittedName>
        <fullName evidence="4">Transcription regulator</fullName>
    </submittedName>
</protein>
<dbReference type="Proteomes" id="UP000051783">
    <property type="component" value="Unassembled WGS sequence"/>
</dbReference>
<dbReference type="STRING" id="942150.IV64_GL002596"/>
<dbReference type="PATRIC" id="fig|942150.3.peg.2707"/>